<dbReference type="PANTHER" id="PTHR46148:SF59">
    <property type="entry name" value="NUCLEOTIDYLTRANSFERASE, RIBONUCLEASE H"/>
    <property type="match status" value="1"/>
</dbReference>
<protein>
    <submittedName>
        <fullName evidence="3">Reverse transcriptase domain-containing protein</fullName>
    </submittedName>
</protein>
<evidence type="ECO:0000313" key="4">
    <source>
        <dbReference type="Proteomes" id="UP001151760"/>
    </source>
</evidence>
<proteinExistence type="predicted"/>
<feature type="region of interest" description="Disordered" evidence="1">
    <location>
        <begin position="1"/>
        <end position="22"/>
    </location>
</feature>
<dbReference type="EMBL" id="BQNB010009136">
    <property type="protein sequence ID" value="GJS59240.1"/>
    <property type="molecule type" value="Genomic_DNA"/>
</dbReference>
<dbReference type="GO" id="GO:0003964">
    <property type="term" value="F:RNA-directed DNA polymerase activity"/>
    <property type="evidence" value="ECO:0007669"/>
    <property type="project" value="UniProtKB-KW"/>
</dbReference>
<sequence length="535" mass="60602">MRRPIRNETHSKPTENHASLNRSSCSARWANRSMSPAIPFDHLTQASMELKDFRSTSDRRSTGAGGMAALVIQLILNDSTILSYRTPEVALFSEYKLFNSSSCLKTLGGNPLEFNSLSECHPVVFSLESISLSENLLADSEVVCLVNELLSSSAFHVKLLLVDEPEGSEKIVLIGSGADLCFNSYYSTVIPFGIMPVELLFVFSNMVWGCEAYVENMTQLINSTKICMEIFLIEISYLKEFQWDEIMFYEDEFHMDTLLSDNNSDIPVEDDEVGDLGEPANYKTAMVEPVEVDMDGKVHTYKARLVAKGCTQTYGIDYEETFSPVADIRAIRILIAIAAYYDYEIWQMDVKTAFLNGRLDEDIYMEQPEGYVDPNYPNGVCKLQRAISSTNRRTKRENHSNSRRYASCLYGSLRVGDKVDAQEFRLGTGYSELPEEPSRVHTTFHVSNLKECHADEPLSVSLDGLHFDDKLQFVEEPIEITDREVKRLKQSCIPLVKVLWNSKRGPEFTWECEDQFRKKYPHLFSKTGPSSSAAS</sequence>
<feature type="domain" description="Reverse transcriptase Ty1/copia-type" evidence="2">
    <location>
        <begin position="296"/>
        <end position="387"/>
    </location>
</feature>
<organism evidence="3 4">
    <name type="scientific">Tanacetum coccineum</name>
    <dbReference type="NCBI Taxonomy" id="301880"/>
    <lineage>
        <taxon>Eukaryota</taxon>
        <taxon>Viridiplantae</taxon>
        <taxon>Streptophyta</taxon>
        <taxon>Embryophyta</taxon>
        <taxon>Tracheophyta</taxon>
        <taxon>Spermatophyta</taxon>
        <taxon>Magnoliopsida</taxon>
        <taxon>eudicotyledons</taxon>
        <taxon>Gunneridae</taxon>
        <taxon>Pentapetalae</taxon>
        <taxon>asterids</taxon>
        <taxon>campanulids</taxon>
        <taxon>Asterales</taxon>
        <taxon>Asteraceae</taxon>
        <taxon>Asteroideae</taxon>
        <taxon>Anthemideae</taxon>
        <taxon>Anthemidinae</taxon>
        <taxon>Tanacetum</taxon>
    </lineage>
</organism>
<evidence type="ECO:0000256" key="1">
    <source>
        <dbReference type="SAM" id="MobiDB-lite"/>
    </source>
</evidence>
<evidence type="ECO:0000259" key="2">
    <source>
        <dbReference type="Pfam" id="PF07727"/>
    </source>
</evidence>
<name>A0ABQ4X2J9_9ASTR</name>
<keyword evidence="3" id="KW-0808">Transferase</keyword>
<keyword evidence="3" id="KW-0548">Nucleotidyltransferase</keyword>
<evidence type="ECO:0000313" key="3">
    <source>
        <dbReference type="EMBL" id="GJS59240.1"/>
    </source>
</evidence>
<dbReference type="InterPro" id="IPR013103">
    <property type="entry name" value="RVT_2"/>
</dbReference>
<accession>A0ABQ4X2J9</accession>
<gene>
    <name evidence="3" type="ORF">Tco_0654024</name>
</gene>
<comment type="caution">
    <text evidence="3">The sequence shown here is derived from an EMBL/GenBank/DDBJ whole genome shotgun (WGS) entry which is preliminary data.</text>
</comment>
<feature type="compositionally biased region" description="Basic and acidic residues" evidence="1">
    <location>
        <begin position="1"/>
        <end position="15"/>
    </location>
</feature>
<keyword evidence="3" id="KW-0695">RNA-directed DNA polymerase</keyword>
<reference evidence="3" key="1">
    <citation type="journal article" date="2022" name="Int. J. Mol. Sci.">
        <title>Draft Genome of Tanacetum Coccineum: Genomic Comparison of Closely Related Tanacetum-Family Plants.</title>
        <authorList>
            <person name="Yamashiro T."/>
            <person name="Shiraishi A."/>
            <person name="Nakayama K."/>
            <person name="Satake H."/>
        </authorList>
    </citation>
    <scope>NUCLEOTIDE SEQUENCE</scope>
</reference>
<dbReference type="PANTHER" id="PTHR46148">
    <property type="entry name" value="CHROMO DOMAIN-CONTAINING PROTEIN"/>
    <property type="match status" value="1"/>
</dbReference>
<reference evidence="3" key="2">
    <citation type="submission" date="2022-01" db="EMBL/GenBank/DDBJ databases">
        <authorList>
            <person name="Yamashiro T."/>
            <person name="Shiraishi A."/>
            <person name="Satake H."/>
            <person name="Nakayama K."/>
        </authorList>
    </citation>
    <scope>NUCLEOTIDE SEQUENCE</scope>
</reference>
<keyword evidence="4" id="KW-1185">Reference proteome</keyword>
<dbReference type="Pfam" id="PF07727">
    <property type="entry name" value="RVT_2"/>
    <property type="match status" value="1"/>
</dbReference>
<dbReference type="Proteomes" id="UP001151760">
    <property type="component" value="Unassembled WGS sequence"/>
</dbReference>